<evidence type="ECO:0000313" key="1">
    <source>
        <dbReference type="EMBL" id="MDF9747837.1"/>
    </source>
</evidence>
<evidence type="ECO:0000313" key="2">
    <source>
        <dbReference type="Proteomes" id="UP001154061"/>
    </source>
</evidence>
<gene>
    <name evidence="1" type="ORF">NDI89_19855</name>
</gene>
<dbReference type="InterPro" id="IPR016750">
    <property type="entry name" value="Aceto_COase_bsu/gsu"/>
</dbReference>
<dbReference type="Proteomes" id="UP001154061">
    <property type="component" value="Unassembled WGS sequence"/>
</dbReference>
<reference evidence="1" key="1">
    <citation type="submission" date="2022-06" db="EMBL/GenBank/DDBJ databases">
        <title>Natrinema sp. a new haloarchaeum isolate from saline soil.</title>
        <authorList>
            <person name="Strakova D."/>
            <person name="Galisteo C."/>
            <person name="Sanchez-Porro C."/>
            <person name="Ventosa A."/>
        </authorList>
    </citation>
    <scope>NUCLEOTIDE SEQUENCE</scope>
    <source>
        <strain evidence="1">S1CR25-10</strain>
    </source>
</reference>
<proteinExistence type="predicted"/>
<organism evidence="1 2">
    <name type="scientific">Natrinema salsiterrestre</name>
    <dbReference type="NCBI Taxonomy" id="2950540"/>
    <lineage>
        <taxon>Archaea</taxon>
        <taxon>Methanobacteriati</taxon>
        <taxon>Methanobacteriota</taxon>
        <taxon>Stenosarchaea group</taxon>
        <taxon>Halobacteria</taxon>
        <taxon>Halobacteriales</taxon>
        <taxon>Natrialbaceae</taxon>
        <taxon>Natrinema</taxon>
    </lineage>
</organism>
<comment type="caution">
    <text evidence="1">The sequence shown here is derived from an EMBL/GenBank/DDBJ whole genome shotgun (WGS) entry which is preliminary data.</text>
</comment>
<dbReference type="Pfam" id="PF08882">
    <property type="entry name" value="Acetone_carb_G"/>
    <property type="match status" value="1"/>
</dbReference>
<accession>A0A9Q4L782</accession>
<protein>
    <submittedName>
        <fullName evidence="1">Acetone carboxylase subunit gamma</fullName>
    </submittedName>
</protein>
<dbReference type="AlphaFoldDB" id="A0A9Q4L782"/>
<name>A0A9Q4L782_9EURY</name>
<dbReference type="EMBL" id="JAMQOT010000009">
    <property type="protein sequence ID" value="MDF9747837.1"/>
    <property type="molecule type" value="Genomic_DNA"/>
</dbReference>
<keyword evidence="2" id="KW-1185">Reference proteome</keyword>
<sequence length="49" mass="5816">MVLREYFCPGCKTQLEVEAVPPGYPIVFDFRPYIDDFYEDWLGRKAPDK</sequence>